<dbReference type="CDD" id="cd13230">
    <property type="entry name" value="PH1_SSRP1-like"/>
    <property type="match status" value="1"/>
</dbReference>
<evidence type="ECO:0000256" key="13">
    <source>
        <dbReference type="SAM" id="MobiDB-lite"/>
    </source>
</evidence>
<keyword evidence="10 11" id="KW-0539">Nucleus</keyword>
<dbReference type="OrthoDB" id="498543at2759"/>
<dbReference type="Gene3D" id="2.30.29.220">
    <property type="entry name" value="Structure-specific recognition protein (SSRP1)"/>
    <property type="match status" value="1"/>
</dbReference>
<feature type="region of interest" description="Disordered" evidence="13">
    <location>
        <begin position="493"/>
        <end position="585"/>
    </location>
</feature>
<keyword evidence="8 12" id="KW-0804">Transcription</keyword>
<dbReference type="InterPro" id="IPR050454">
    <property type="entry name" value="RTT106/SSRP1_HistChap/FACT"/>
</dbReference>
<evidence type="ECO:0000313" key="15">
    <source>
        <dbReference type="EMBL" id="CCO18831.1"/>
    </source>
</evidence>
<keyword evidence="4 12" id="KW-0235">DNA replication</keyword>
<evidence type="ECO:0000256" key="6">
    <source>
        <dbReference type="ARBA" id="ARBA00023015"/>
    </source>
</evidence>
<dbReference type="eggNOG" id="KOG0526">
    <property type="taxonomic scope" value="Eukaryota"/>
</dbReference>
<comment type="subcellular location">
    <subcellularLocation>
        <location evidence="12">Nucleus</location>
    </subcellularLocation>
    <subcellularLocation>
        <location evidence="12">Chromosome</location>
    </subcellularLocation>
</comment>
<dbReference type="PROSITE" id="PS50118">
    <property type="entry name" value="HMG_BOX_2"/>
    <property type="match status" value="1"/>
</dbReference>
<dbReference type="STRING" id="41875.K8ELB1"/>
<dbReference type="InterPro" id="IPR036910">
    <property type="entry name" value="HMG_box_dom_sf"/>
</dbReference>
<comment type="subunit">
    <text evidence="2">Component of the FACT complex, a stable heterodimer of SPT16 and SSRP1.</text>
</comment>
<feature type="compositionally biased region" description="Low complexity" evidence="13">
    <location>
        <begin position="525"/>
        <end position="538"/>
    </location>
</feature>
<feature type="compositionally biased region" description="Basic and acidic residues" evidence="13">
    <location>
        <begin position="639"/>
        <end position="657"/>
    </location>
</feature>
<evidence type="ECO:0000256" key="10">
    <source>
        <dbReference type="ARBA" id="ARBA00023242"/>
    </source>
</evidence>
<evidence type="ECO:0000256" key="5">
    <source>
        <dbReference type="ARBA" id="ARBA00022763"/>
    </source>
</evidence>
<dbReference type="FunFam" id="1.10.30.10:FF:000016">
    <property type="entry name" value="FACT complex subunit SSRP1"/>
    <property type="match status" value="1"/>
</dbReference>
<evidence type="ECO:0000256" key="1">
    <source>
        <dbReference type="ARBA" id="ARBA00010060"/>
    </source>
</evidence>
<evidence type="ECO:0000313" key="16">
    <source>
        <dbReference type="Proteomes" id="UP000198341"/>
    </source>
</evidence>
<feature type="domain" description="HMG box" evidence="14">
    <location>
        <begin position="580"/>
        <end position="648"/>
    </location>
</feature>
<gene>
    <name evidence="15" type="ordered locus">Bathy12g03340</name>
</gene>
<dbReference type="PRINTS" id="PR00887">
    <property type="entry name" value="SSRCOGNITION"/>
</dbReference>
<dbReference type="InterPro" id="IPR011993">
    <property type="entry name" value="PH-like_dom_sf"/>
</dbReference>
<dbReference type="InterPro" id="IPR035417">
    <property type="entry name" value="SSRP1/POB3_N"/>
</dbReference>
<dbReference type="GO" id="GO:0035101">
    <property type="term" value="C:FACT complex"/>
    <property type="evidence" value="ECO:0007669"/>
    <property type="project" value="TreeGrafter"/>
</dbReference>
<accession>K8ELB1</accession>
<dbReference type="Pfam" id="PF00505">
    <property type="entry name" value="HMG_box"/>
    <property type="match status" value="1"/>
</dbReference>
<reference evidence="15 16" key="1">
    <citation type="submission" date="2011-10" db="EMBL/GenBank/DDBJ databases">
        <authorList>
            <person name="Genoscope - CEA"/>
        </authorList>
    </citation>
    <scope>NUCLEOTIDE SEQUENCE [LARGE SCALE GENOMIC DNA]</scope>
    <source>
        <strain evidence="15 16">RCC 1105</strain>
    </source>
</reference>
<dbReference type="KEGG" id="bpg:Bathy12g03340"/>
<feature type="compositionally biased region" description="Acidic residues" evidence="13">
    <location>
        <begin position="493"/>
        <end position="519"/>
    </location>
</feature>
<evidence type="ECO:0000259" key="14">
    <source>
        <dbReference type="PROSITE" id="PS50118"/>
    </source>
</evidence>
<keyword evidence="9 12" id="KW-0234">DNA repair</keyword>
<dbReference type="Pfam" id="PF21103">
    <property type="entry name" value="PH1_SSRP1-like"/>
    <property type="match status" value="1"/>
</dbReference>
<evidence type="ECO:0000256" key="7">
    <source>
        <dbReference type="ARBA" id="ARBA00023125"/>
    </source>
</evidence>
<dbReference type="InterPro" id="IPR013719">
    <property type="entry name" value="RTT106/SPT16-like_middle_dom"/>
</dbReference>
<name>K8ELB1_9CHLO</name>
<comment type="function">
    <text evidence="12">Component of the FACT complex, a general chromatin factor that acts to reorganize nucleosomes. The FACT complex is involved in multiple processes that require DNA as a template such as mRNA elongation, DNA replication and DNA repair. During transcription elongation the FACT complex acts as a histone chaperone that both destabilizes and restores nucleosomal structure. It facilitates the passage of RNA polymerase II and transcription by promoting the dissociation of one histone H2A-H2B dimer from the nucleosome, then subsequently promotes the reestablishment of the nucleosome following the passage of RNA polymerase II.</text>
</comment>
<feature type="DNA-binding region" description="HMG box" evidence="11">
    <location>
        <begin position="580"/>
        <end position="648"/>
    </location>
</feature>
<dbReference type="Pfam" id="PF17292">
    <property type="entry name" value="POB3_N"/>
    <property type="match status" value="1"/>
</dbReference>
<evidence type="ECO:0000256" key="9">
    <source>
        <dbReference type="ARBA" id="ARBA00023204"/>
    </source>
</evidence>
<dbReference type="Gene3D" id="2.30.29.30">
    <property type="entry name" value="Pleckstrin-homology domain (PH domain)/Phosphotyrosine-binding domain (PTB)"/>
    <property type="match status" value="1"/>
</dbReference>
<feature type="compositionally biased region" description="Basic residues" evidence="13">
    <location>
        <begin position="550"/>
        <end position="561"/>
    </location>
</feature>
<evidence type="ECO:0000256" key="11">
    <source>
        <dbReference type="PROSITE-ProRule" id="PRU00267"/>
    </source>
</evidence>
<dbReference type="SMART" id="SM00398">
    <property type="entry name" value="HMG"/>
    <property type="match status" value="1"/>
</dbReference>
<evidence type="ECO:0000256" key="3">
    <source>
        <dbReference type="ARBA" id="ARBA00022454"/>
    </source>
</evidence>
<keyword evidence="6 12" id="KW-0805">Transcription regulation</keyword>
<dbReference type="GO" id="GO:0006281">
    <property type="term" value="P:DNA repair"/>
    <property type="evidence" value="ECO:0007669"/>
    <property type="project" value="UniProtKB-KW"/>
</dbReference>
<dbReference type="GeneID" id="19012520"/>
<feature type="region of interest" description="Disordered" evidence="13">
    <location>
        <begin position="36"/>
        <end position="59"/>
    </location>
</feature>
<dbReference type="Pfam" id="PF08512">
    <property type="entry name" value="Rttp106-like_middle"/>
    <property type="match status" value="1"/>
</dbReference>
<evidence type="ECO:0000256" key="12">
    <source>
        <dbReference type="RuleBase" id="RU364013"/>
    </source>
</evidence>
<feature type="compositionally biased region" description="Basic and acidic residues" evidence="13">
    <location>
        <begin position="43"/>
        <end position="54"/>
    </location>
</feature>
<dbReference type="InterPro" id="IPR038167">
    <property type="entry name" value="SSRP1_sf"/>
</dbReference>
<dbReference type="GO" id="GO:0003677">
    <property type="term" value="F:DNA binding"/>
    <property type="evidence" value="ECO:0007669"/>
    <property type="project" value="UniProtKB-UniRule"/>
</dbReference>
<dbReference type="Gene3D" id="1.10.30.10">
    <property type="entry name" value="High mobility group box domain"/>
    <property type="match status" value="1"/>
</dbReference>
<dbReference type="AlphaFoldDB" id="K8ELB1"/>
<feature type="compositionally biased region" description="Acidic residues" evidence="13">
    <location>
        <begin position="658"/>
        <end position="669"/>
    </location>
</feature>
<dbReference type="CDD" id="cd01390">
    <property type="entry name" value="HMG-box_NHP6-like"/>
    <property type="match status" value="1"/>
</dbReference>
<dbReference type="GO" id="GO:0031491">
    <property type="term" value="F:nucleosome binding"/>
    <property type="evidence" value="ECO:0007669"/>
    <property type="project" value="TreeGrafter"/>
</dbReference>
<dbReference type="EMBL" id="FO082267">
    <property type="protein sequence ID" value="CCO18831.1"/>
    <property type="molecule type" value="Genomic_DNA"/>
</dbReference>
<dbReference type="CDD" id="cd13231">
    <property type="entry name" value="PH2_SSRP1-like"/>
    <property type="match status" value="1"/>
</dbReference>
<dbReference type="Gene3D" id="2.30.29.150">
    <property type="match status" value="1"/>
</dbReference>
<evidence type="ECO:0000256" key="4">
    <source>
        <dbReference type="ARBA" id="ARBA00022705"/>
    </source>
</evidence>
<protein>
    <recommendedName>
        <fullName evidence="12">FACT complex subunit SSRP1</fullName>
    </recommendedName>
</protein>
<comment type="similarity">
    <text evidence="1 12">Belongs to the SSRP1 family.</text>
</comment>
<dbReference type="InterPro" id="IPR024954">
    <property type="entry name" value="SSRP1_DD"/>
</dbReference>
<keyword evidence="7 11" id="KW-0238">DNA-binding</keyword>
<dbReference type="InterPro" id="IPR009071">
    <property type="entry name" value="HMG_box_dom"/>
</dbReference>
<feature type="region of interest" description="Disordered" evidence="13">
    <location>
        <begin position="639"/>
        <end position="669"/>
    </location>
</feature>
<dbReference type="Proteomes" id="UP000198341">
    <property type="component" value="Chromosome 12"/>
</dbReference>
<proteinExistence type="inferred from homology"/>
<dbReference type="SMART" id="SM01287">
    <property type="entry name" value="Rtt106"/>
    <property type="match status" value="1"/>
</dbReference>
<keyword evidence="5 12" id="KW-0227">DNA damage</keyword>
<dbReference type="GO" id="GO:0006260">
    <property type="term" value="P:DNA replication"/>
    <property type="evidence" value="ECO:0007669"/>
    <property type="project" value="UniProtKB-KW"/>
</dbReference>
<dbReference type="InterPro" id="IPR048993">
    <property type="entry name" value="SSRP1-like_PH1"/>
</dbReference>
<dbReference type="PANTHER" id="PTHR45849">
    <property type="entry name" value="FACT COMPLEX SUBUNIT SSRP1"/>
    <property type="match status" value="1"/>
</dbReference>
<dbReference type="SUPFAM" id="SSF50729">
    <property type="entry name" value="PH domain-like"/>
    <property type="match status" value="1"/>
</dbReference>
<dbReference type="GO" id="GO:0042393">
    <property type="term" value="F:histone binding"/>
    <property type="evidence" value="ECO:0007669"/>
    <property type="project" value="TreeGrafter"/>
</dbReference>
<evidence type="ECO:0000256" key="2">
    <source>
        <dbReference type="ARBA" id="ARBA00011111"/>
    </source>
</evidence>
<keyword evidence="3 12" id="KW-0158">Chromosome</keyword>
<dbReference type="FunFam" id="2.30.29.150:FF:000001">
    <property type="entry name" value="Fact complex subunit ssrp1"/>
    <property type="match status" value="1"/>
</dbReference>
<dbReference type="InterPro" id="IPR000969">
    <property type="entry name" value="SSRP1/POB3"/>
</dbReference>
<keyword evidence="16" id="KW-1185">Reference proteome</keyword>
<dbReference type="RefSeq" id="XP_007509716.1">
    <property type="nucleotide sequence ID" value="XM_007509654.1"/>
</dbReference>
<dbReference type="Pfam" id="PF03531">
    <property type="entry name" value="SSrecog"/>
    <property type="match status" value="1"/>
</dbReference>
<evidence type="ECO:0000256" key="8">
    <source>
        <dbReference type="ARBA" id="ARBA00023163"/>
    </source>
</evidence>
<organism evidence="15 16">
    <name type="scientific">Bathycoccus prasinos</name>
    <dbReference type="NCBI Taxonomy" id="41875"/>
    <lineage>
        <taxon>Eukaryota</taxon>
        <taxon>Viridiplantae</taxon>
        <taxon>Chlorophyta</taxon>
        <taxon>Mamiellophyceae</taxon>
        <taxon>Mamiellales</taxon>
        <taxon>Bathycoccaceae</taxon>
        <taxon>Bathycoccus</taxon>
    </lineage>
</organism>
<dbReference type="PANTHER" id="PTHR45849:SF1">
    <property type="entry name" value="FACT COMPLEX SUBUNIT SSRP1"/>
    <property type="match status" value="1"/>
</dbReference>
<dbReference type="SUPFAM" id="SSF47095">
    <property type="entry name" value="HMG-box"/>
    <property type="match status" value="1"/>
</dbReference>
<sequence length="669" mass="73183">MTENKLEYLAIDLITNGPKVPGACVVDATGVTWTATTTSSSHSKKENGEKEDQSRAAASKKIVAPATDIKEINYSQVPGGVQVLLRVKPDKGSAKTIVLQGFRGADVKPLKEFVAAQFENVRVRQRECQPNGRNWGDIVVSNSNFKFEVNEKCSFEVNANAIAGVNPIGKNDLIVEMQQGKENEKQSKDALVEMAFYVPLTAETWAGEDVDDADDMAVQRLATAIDAIAATGPALGEPVCAFEDANLVVPRGKVTFALHPNFVRVTGSAADFKINYTSVLRVYALPKPNAHQTHVVVALDPPIRKGQTFYSFIVTVFNDDDIITVAPRKPNKETDDIEITGEMEERFKAVEEEYTGAAGEVFARVLKAVAGVKLTRQGTFVSPAGGAAIRVSHKADVGLLYLLERGFFYLPKPPILVRYEDVSECEFERHGGGAGASKTFDLTLTTKKGLSYQFHGISRTEFQNLVNFLTAKGLPMGEVDANALADRLIDEDDMAGIDDAGPDLERGSDEDEDSEEDEDFKGASDSDGGEPTDSSSSESDSDSDSDGGGGKKKKPAKKKAKTNSGSPHAKKKKEKDPNAPKRPLSTYMIFSAEMRAKVKEENPDFSITDVAKELGVRWKSVTDEEKVKYEELAKKDKERYEREMEEYKKTKKEKGDEEMADVAGEEEED</sequence>